<evidence type="ECO:0000256" key="5">
    <source>
        <dbReference type="RuleBase" id="RU362066"/>
    </source>
</evidence>
<gene>
    <name evidence="8" type="ORF">SAMN06264365_120146</name>
</gene>
<dbReference type="GO" id="GO:0009424">
    <property type="term" value="C:bacterial-type flagellum hook"/>
    <property type="evidence" value="ECO:0007669"/>
    <property type="project" value="UniProtKB-UniRule"/>
</dbReference>
<dbReference type="InterPro" id="IPR003481">
    <property type="entry name" value="FliD_N"/>
</dbReference>
<evidence type="ECO:0000259" key="7">
    <source>
        <dbReference type="Pfam" id="PF07195"/>
    </source>
</evidence>
<comment type="subcellular location">
    <subcellularLocation>
        <location evidence="5">Secreted</location>
    </subcellularLocation>
    <subcellularLocation>
        <location evidence="5">Bacterial flagellum</location>
    </subcellularLocation>
</comment>
<evidence type="ECO:0000256" key="4">
    <source>
        <dbReference type="ARBA" id="ARBA00023143"/>
    </source>
</evidence>
<evidence type="ECO:0000313" key="8">
    <source>
        <dbReference type="EMBL" id="SNS67183.1"/>
    </source>
</evidence>
<dbReference type="GO" id="GO:0071973">
    <property type="term" value="P:bacterial-type flagellum-dependent cell motility"/>
    <property type="evidence" value="ECO:0007669"/>
    <property type="project" value="TreeGrafter"/>
</dbReference>
<dbReference type="InterPro" id="IPR040026">
    <property type="entry name" value="FliD"/>
</dbReference>
<evidence type="ECO:0000313" key="9">
    <source>
        <dbReference type="Proteomes" id="UP000198415"/>
    </source>
</evidence>
<dbReference type="Proteomes" id="UP000198415">
    <property type="component" value="Unassembled WGS sequence"/>
</dbReference>
<reference evidence="8 9" key="1">
    <citation type="submission" date="2017-06" db="EMBL/GenBank/DDBJ databases">
        <authorList>
            <person name="Kim H.J."/>
            <person name="Triplett B.A."/>
        </authorList>
    </citation>
    <scope>NUCLEOTIDE SEQUENCE [LARGE SCALE GENOMIC DNA]</scope>
    <source>
        <strain evidence="8 9">DSM 43151</strain>
    </source>
</reference>
<dbReference type="EMBL" id="FZNR01000020">
    <property type="protein sequence ID" value="SNS67183.1"/>
    <property type="molecule type" value="Genomic_DNA"/>
</dbReference>
<keyword evidence="9" id="KW-1185">Reference proteome</keyword>
<comment type="subunit">
    <text evidence="2 5">Homopentamer.</text>
</comment>
<name>A0A239GFE6_9ACTN</name>
<keyword evidence="8" id="KW-0966">Cell projection</keyword>
<dbReference type="OrthoDB" id="5241527at2"/>
<evidence type="ECO:0000256" key="1">
    <source>
        <dbReference type="ARBA" id="ARBA00009764"/>
    </source>
</evidence>
<dbReference type="GO" id="GO:0009421">
    <property type="term" value="C:bacterial-type flagellum filament cap"/>
    <property type="evidence" value="ECO:0007669"/>
    <property type="project" value="InterPro"/>
</dbReference>
<dbReference type="PANTHER" id="PTHR30288:SF0">
    <property type="entry name" value="FLAGELLAR HOOK-ASSOCIATED PROTEIN 2"/>
    <property type="match status" value="1"/>
</dbReference>
<feature type="domain" description="Flagellar hook-associated protein 2 N-terminal" evidence="6">
    <location>
        <begin position="10"/>
        <end position="107"/>
    </location>
</feature>
<dbReference type="GO" id="GO:0005576">
    <property type="term" value="C:extracellular region"/>
    <property type="evidence" value="ECO:0007669"/>
    <property type="project" value="UniProtKB-SubCell"/>
</dbReference>
<dbReference type="GO" id="GO:0007155">
    <property type="term" value="P:cell adhesion"/>
    <property type="evidence" value="ECO:0007669"/>
    <property type="project" value="InterPro"/>
</dbReference>
<comment type="similarity">
    <text evidence="1 5">Belongs to the FliD family.</text>
</comment>
<sequence length="460" mass="47157">MSTAIDGLVSGLSTSSLISSLMKVEAAPQDRLKTKVKTAQTTVASYQTVNKQLAALKTAGSTLGDLATWRSVKASSSSSSVSATATNSLTAAAGSTTFDVVSTAKAQVTTTEYDKDTTDITDGSGSLTIKVGSGADVTVNLTDDKTPAGIAAAINSTSGIGVRAGVVKTADGNSILQLTSTKTGTENTFEVTGLTGTSNVVTAASDAKIRVGSVEADGVTLTPGSYEVTSSSNTFTGLLSGVSITVTKPETGVNVSAVNDIDGIAGKIQAMVDAANGTLSEVASQTAYDASTKKGSPLSGDFMVRNIRQTLLSAVSVGLSYDNPRFDSKLPEDSTTNPKTVAFGSLSKLGIQLDSTGALTFDAEKFKTAYNADPNAIKEAGIGLGDNFEALADKQSKSITSVITGRNSDIDSLNKQISEWDTRLVAKRATLQKTYTSLETALGKLQNQSTWLAGQLAGLS</sequence>
<comment type="function">
    <text evidence="5">Required for morphogenesis and for the elongation of the flagellar filament by facilitating polymerization of the flagellin monomers at the tip of growing filament. Forms a capping structure, which prevents flagellin subunits (transported through the central channel of the flagellum) from leaking out without polymerization at the distal end.</text>
</comment>
<dbReference type="AlphaFoldDB" id="A0A239GFE6"/>
<evidence type="ECO:0000256" key="3">
    <source>
        <dbReference type="ARBA" id="ARBA00023054"/>
    </source>
</evidence>
<feature type="domain" description="Flagellar hook-associated protein 2 C-terminal" evidence="7">
    <location>
        <begin position="226"/>
        <end position="447"/>
    </location>
</feature>
<keyword evidence="3" id="KW-0175">Coiled coil</keyword>
<dbReference type="Pfam" id="PF02465">
    <property type="entry name" value="FliD_N"/>
    <property type="match status" value="1"/>
</dbReference>
<accession>A0A239GFE6</accession>
<keyword evidence="8" id="KW-0282">Flagellum</keyword>
<keyword evidence="4 5" id="KW-0975">Bacterial flagellum</keyword>
<dbReference type="RefSeq" id="WP_089297682.1">
    <property type="nucleotide sequence ID" value="NZ_BOMU01000091.1"/>
</dbReference>
<organism evidence="8 9">
    <name type="scientific">Actinoplanes regularis</name>
    <dbReference type="NCBI Taxonomy" id="52697"/>
    <lineage>
        <taxon>Bacteria</taxon>
        <taxon>Bacillati</taxon>
        <taxon>Actinomycetota</taxon>
        <taxon>Actinomycetes</taxon>
        <taxon>Micromonosporales</taxon>
        <taxon>Micromonosporaceae</taxon>
        <taxon>Actinoplanes</taxon>
    </lineage>
</organism>
<dbReference type="InterPro" id="IPR010809">
    <property type="entry name" value="FliD_C"/>
</dbReference>
<proteinExistence type="inferred from homology"/>
<keyword evidence="5" id="KW-0964">Secreted</keyword>
<keyword evidence="8" id="KW-0969">Cilium</keyword>
<evidence type="ECO:0000259" key="6">
    <source>
        <dbReference type="Pfam" id="PF02465"/>
    </source>
</evidence>
<dbReference type="Pfam" id="PF07195">
    <property type="entry name" value="FliD_C"/>
    <property type="match status" value="1"/>
</dbReference>
<evidence type="ECO:0000256" key="2">
    <source>
        <dbReference type="ARBA" id="ARBA00011255"/>
    </source>
</evidence>
<dbReference type="PANTHER" id="PTHR30288">
    <property type="entry name" value="FLAGELLAR CAP/ASSEMBLY PROTEIN FLID"/>
    <property type="match status" value="1"/>
</dbReference>
<protein>
    <recommendedName>
        <fullName evidence="5">Flagellar hook-associated protein 2</fullName>
        <shortName evidence="5">HAP2</shortName>
    </recommendedName>
    <alternativeName>
        <fullName evidence="5">Flagellar cap protein</fullName>
    </alternativeName>
</protein>